<keyword evidence="3" id="KW-0804">Transcription</keyword>
<feature type="domain" description="AP2/ERF" evidence="4">
    <location>
        <begin position="333"/>
        <end position="389"/>
    </location>
</feature>
<dbReference type="PROSITE" id="PS51032">
    <property type="entry name" value="AP2_ERF"/>
    <property type="match status" value="1"/>
</dbReference>
<organism evidence="5">
    <name type="scientific">viral metagenome</name>
    <dbReference type="NCBI Taxonomy" id="1070528"/>
    <lineage>
        <taxon>unclassified sequences</taxon>
        <taxon>metagenomes</taxon>
        <taxon>organismal metagenomes</taxon>
    </lineage>
</organism>
<accession>A0A6C0AN14</accession>
<dbReference type="GO" id="GO:0003677">
    <property type="term" value="F:DNA binding"/>
    <property type="evidence" value="ECO:0007669"/>
    <property type="project" value="UniProtKB-KW"/>
</dbReference>
<dbReference type="Pfam" id="PF13392">
    <property type="entry name" value="HNH_3"/>
    <property type="match status" value="1"/>
</dbReference>
<dbReference type="SUPFAM" id="SSF54060">
    <property type="entry name" value="His-Me finger endonucleases"/>
    <property type="match status" value="2"/>
</dbReference>
<dbReference type="Gene3D" id="3.30.730.10">
    <property type="entry name" value="AP2/ERF domain"/>
    <property type="match status" value="1"/>
</dbReference>
<keyword evidence="2" id="KW-0238">DNA-binding</keyword>
<evidence type="ECO:0000256" key="3">
    <source>
        <dbReference type="ARBA" id="ARBA00023163"/>
    </source>
</evidence>
<dbReference type="InterPro" id="IPR001471">
    <property type="entry name" value="AP2/ERF_dom"/>
</dbReference>
<evidence type="ECO:0000259" key="4">
    <source>
        <dbReference type="PROSITE" id="PS51032"/>
    </source>
</evidence>
<dbReference type="GO" id="GO:0003700">
    <property type="term" value="F:DNA-binding transcription factor activity"/>
    <property type="evidence" value="ECO:0007669"/>
    <property type="project" value="InterPro"/>
</dbReference>
<evidence type="ECO:0000313" key="5">
    <source>
        <dbReference type="EMBL" id="QHS80840.1"/>
    </source>
</evidence>
<dbReference type="Gene3D" id="3.90.75.20">
    <property type="match status" value="2"/>
</dbReference>
<dbReference type="InterPro" id="IPR044925">
    <property type="entry name" value="His-Me_finger_sf"/>
</dbReference>
<keyword evidence="1" id="KW-0805">Transcription regulation</keyword>
<evidence type="ECO:0000256" key="2">
    <source>
        <dbReference type="ARBA" id="ARBA00023125"/>
    </source>
</evidence>
<proteinExistence type="predicted"/>
<dbReference type="InterPro" id="IPR016177">
    <property type="entry name" value="DNA-bd_dom_sf"/>
</dbReference>
<dbReference type="SMART" id="SM00507">
    <property type="entry name" value="HNHc"/>
    <property type="match status" value="2"/>
</dbReference>
<protein>
    <recommendedName>
        <fullName evidence="4">AP2/ERF domain-containing protein</fullName>
    </recommendedName>
</protein>
<reference evidence="5" key="1">
    <citation type="journal article" date="2020" name="Nature">
        <title>Giant virus diversity and host interactions through global metagenomics.</title>
        <authorList>
            <person name="Schulz F."/>
            <person name="Roux S."/>
            <person name="Paez-Espino D."/>
            <person name="Jungbluth S."/>
            <person name="Walsh D.A."/>
            <person name="Denef V.J."/>
            <person name="McMahon K.D."/>
            <person name="Konstantinidis K.T."/>
            <person name="Eloe-Fadrosh E.A."/>
            <person name="Kyrpides N.C."/>
            <person name="Woyke T."/>
        </authorList>
    </citation>
    <scope>NUCLEOTIDE SEQUENCE</scope>
    <source>
        <strain evidence="5">GVMAG-S-1091796-13</strain>
    </source>
</reference>
<dbReference type="InterPro" id="IPR003615">
    <property type="entry name" value="HNH_nuc"/>
</dbReference>
<dbReference type="EMBL" id="MN740722">
    <property type="protein sequence ID" value="QHS80840.1"/>
    <property type="molecule type" value="Genomic_DNA"/>
</dbReference>
<dbReference type="SUPFAM" id="SSF54171">
    <property type="entry name" value="DNA-binding domain"/>
    <property type="match status" value="1"/>
</dbReference>
<dbReference type="AlphaFoldDB" id="A0A6C0AN14"/>
<evidence type="ECO:0000256" key="1">
    <source>
        <dbReference type="ARBA" id="ARBA00023015"/>
    </source>
</evidence>
<sequence>MKQILLSSKNKDIREYTLVSDEDYDHLKQFKWHKGYGNYIYSTINNKKWLLHRYIMIELICNKKLTRHNFIDHINNNRIDNSRENLRIVTATENNRNKLKAKNTSSKYIGVSFHNKKWRTELRYNSEYMYATYNTEEECAYQWDLWMKEYNIITAKLNNIPKPDNFIKYIKLQKLNNLPKYIYKSNKNKFRIIFKNYKEYFYSLEEAEKRLNEVKNIIVPNIILPQIIIRNENNDCIIELFNKKKEKIGETIVDEENYNDLMKYRWYINRGYVHGIVDSKNIRLHRYVLNYNGKDVVDHINNNPLDNRKCNLRIVTSKQNSMNKKSSKNSTSEYIGVSWDKTRNKWKTSITINNKEKFLGRFNNEIDAAKCRDIATIKYYGEYGNLNFPIF</sequence>
<dbReference type="InterPro" id="IPR036955">
    <property type="entry name" value="AP2/ERF_dom_sf"/>
</dbReference>
<name>A0A6C0AN14_9ZZZZ</name>